<name>D8QN41_SELML</name>
<keyword evidence="3" id="KW-0238">DNA-binding</keyword>
<dbReference type="InterPro" id="IPR017930">
    <property type="entry name" value="Myb_dom"/>
</dbReference>
<dbReference type="HOGENOM" id="CLU_1028182_0_0_1"/>
<dbReference type="AlphaFoldDB" id="D8QN41"/>
<evidence type="ECO:0000256" key="4">
    <source>
        <dbReference type="ARBA" id="ARBA00023163"/>
    </source>
</evidence>
<dbReference type="PROSITE" id="PS51294">
    <property type="entry name" value="HTH_MYB"/>
    <property type="match status" value="1"/>
</dbReference>
<dbReference type="NCBIfam" id="TIGR01557">
    <property type="entry name" value="myb_SHAQKYF"/>
    <property type="match status" value="1"/>
</dbReference>
<keyword evidence="9" id="KW-1185">Reference proteome</keyword>
<dbReference type="InParanoid" id="D8QN41"/>
<reference evidence="8 9" key="1">
    <citation type="journal article" date="2011" name="Science">
        <title>The Selaginella genome identifies genetic changes associated with the evolution of vascular plants.</title>
        <authorList>
            <person name="Banks J.A."/>
            <person name="Nishiyama T."/>
            <person name="Hasebe M."/>
            <person name="Bowman J.L."/>
            <person name="Gribskov M."/>
            <person name="dePamphilis C."/>
            <person name="Albert V.A."/>
            <person name="Aono N."/>
            <person name="Aoyama T."/>
            <person name="Ambrose B.A."/>
            <person name="Ashton N.W."/>
            <person name="Axtell M.J."/>
            <person name="Barker E."/>
            <person name="Barker M.S."/>
            <person name="Bennetzen J.L."/>
            <person name="Bonawitz N.D."/>
            <person name="Chapple C."/>
            <person name="Cheng C."/>
            <person name="Correa L.G."/>
            <person name="Dacre M."/>
            <person name="DeBarry J."/>
            <person name="Dreyer I."/>
            <person name="Elias M."/>
            <person name="Engstrom E.M."/>
            <person name="Estelle M."/>
            <person name="Feng L."/>
            <person name="Finet C."/>
            <person name="Floyd S.K."/>
            <person name="Frommer W.B."/>
            <person name="Fujita T."/>
            <person name="Gramzow L."/>
            <person name="Gutensohn M."/>
            <person name="Harholt J."/>
            <person name="Hattori M."/>
            <person name="Heyl A."/>
            <person name="Hirai T."/>
            <person name="Hiwatashi Y."/>
            <person name="Ishikawa M."/>
            <person name="Iwata M."/>
            <person name="Karol K.G."/>
            <person name="Koehler B."/>
            <person name="Kolukisaoglu U."/>
            <person name="Kubo M."/>
            <person name="Kurata T."/>
            <person name="Lalonde S."/>
            <person name="Li K."/>
            <person name="Li Y."/>
            <person name="Litt A."/>
            <person name="Lyons E."/>
            <person name="Manning G."/>
            <person name="Maruyama T."/>
            <person name="Michael T.P."/>
            <person name="Mikami K."/>
            <person name="Miyazaki S."/>
            <person name="Morinaga S."/>
            <person name="Murata T."/>
            <person name="Mueller-Roeber B."/>
            <person name="Nelson D.R."/>
            <person name="Obara M."/>
            <person name="Oguri Y."/>
            <person name="Olmstead R.G."/>
            <person name="Onodera N."/>
            <person name="Petersen B.L."/>
            <person name="Pils B."/>
            <person name="Prigge M."/>
            <person name="Rensing S.A."/>
            <person name="Riano-Pachon D.M."/>
            <person name="Roberts A.W."/>
            <person name="Sato Y."/>
            <person name="Scheller H.V."/>
            <person name="Schulz B."/>
            <person name="Schulz C."/>
            <person name="Shakirov E.V."/>
            <person name="Shibagaki N."/>
            <person name="Shinohara N."/>
            <person name="Shippen D.E."/>
            <person name="Soerensen I."/>
            <person name="Sotooka R."/>
            <person name="Sugimoto N."/>
            <person name="Sugita M."/>
            <person name="Sumikawa N."/>
            <person name="Tanurdzic M."/>
            <person name="Theissen G."/>
            <person name="Ulvskov P."/>
            <person name="Wakazuki S."/>
            <person name="Weng J.K."/>
            <person name="Willats W.W."/>
            <person name="Wipf D."/>
            <person name="Wolf P.G."/>
            <person name="Yang L."/>
            <person name="Zimmer A.D."/>
            <person name="Zhu Q."/>
            <person name="Mitros T."/>
            <person name="Hellsten U."/>
            <person name="Loque D."/>
            <person name="Otillar R."/>
            <person name="Salamov A."/>
            <person name="Schmutz J."/>
            <person name="Shapiro H."/>
            <person name="Lindquist E."/>
            <person name="Lucas S."/>
            <person name="Rokhsar D."/>
            <person name="Grigoriev I.V."/>
        </authorList>
    </citation>
    <scope>NUCLEOTIDE SEQUENCE [LARGE SCALE GENOMIC DNA]</scope>
</reference>
<dbReference type="STRING" id="88036.D8QN41"/>
<evidence type="ECO:0000259" key="7">
    <source>
        <dbReference type="PROSITE" id="PS51294"/>
    </source>
</evidence>
<evidence type="ECO:0000256" key="2">
    <source>
        <dbReference type="ARBA" id="ARBA00023015"/>
    </source>
</evidence>
<dbReference type="InterPro" id="IPR006447">
    <property type="entry name" value="Myb_dom_plants"/>
</dbReference>
<protein>
    <recommendedName>
        <fullName evidence="7">HTH myb-type domain-containing protein</fullName>
    </recommendedName>
</protein>
<dbReference type="Gramene" id="EFJ38041">
    <property type="protein sequence ID" value="EFJ38041"/>
    <property type="gene ID" value="SELMODRAFT_402806"/>
</dbReference>
<dbReference type="InterPro" id="IPR044825">
    <property type="entry name" value="GLK1/2-like"/>
</dbReference>
<dbReference type="GO" id="GO:0005634">
    <property type="term" value="C:nucleus"/>
    <property type="evidence" value="ECO:0007669"/>
    <property type="project" value="UniProtKB-SubCell"/>
</dbReference>
<evidence type="ECO:0000256" key="1">
    <source>
        <dbReference type="ARBA" id="ARBA00004123"/>
    </source>
</evidence>
<dbReference type="GO" id="GO:0045893">
    <property type="term" value="P:positive regulation of DNA-templated transcription"/>
    <property type="evidence" value="ECO:0007669"/>
    <property type="project" value="InterPro"/>
</dbReference>
<dbReference type="InterPro" id="IPR009057">
    <property type="entry name" value="Homeodomain-like_sf"/>
</dbReference>
<feature type="region of interest" description="Disordered" evidence="6">
    <location>
        <begin position="222"/>
        <end position="244"/>
    </location>
</feature>
<keyword evidence="2" id="KW-0805">Transcription regulation</keyword>
<gene>
    <name evidence="8" type="ORF">SELMODRAFT_402806</name>
</gene>
<evidence type="ECO:0000313" key="9">
    <source>
        <dbReference type="Proteomes" id="UP000001514"/>
    </source>
</evidence>
<keyword evidence="5" id="KW-0539">Nucleus</keyword>
<dbReference type="GO" id="GO:0003677">
    <property type="term" value="F:DNA binding"/>
    <property type="evidence" value="ECO:0007669"/>
    <property type="project" value="UniProtKB-KW"/>
</dbReference>
<dbReference type="EMBL" id="GL377565">
    <property type="protein sequence ID" value="EFJ38041.1"/>
    <property type="molecule type" value="Genomic_DNA"/>
</dbReference>
<dbReference type="Pfam" id="PF00249">
    <property type="entry name" value="Myb_DNA-binding"/>
    <property type="match status" value="1"/>
</dbReference>
<organism evidence="9">
    <name type="scientific">Selaginella moellendorffii</name>
    <name type="common">Spikemoss</name>
    <dbReference type="NCBI Taxonomy" id="88036"/>
    <lineage>
        <taxon>Eukaryota</taxon>
        <taxon>Viridiplantae</taxon>
        <taxon>Streptophyta</taxon>
        <taxon>Embryophyta</taxon>
        <taxon>Tracheophyta</taxon>
        <taxon>Lycopodiopsida</taxon>
        <taxon>Selaginellales</taxon>
        <taxon>Selaginellaceae</taxon>
        <taxon>Selaginella</taxon>
    </lineage>
</organism>
<evidence type="ECO:0000256" key="3">
    <source>
        <dbReference type="ARBA" id="ARBA00023125"/>
    </source>
</evidence>
<dbReference type="PANTHER" id="PTHR31312">
    <property type="entry name" value="TRANSCRIPTION ACTIVATOR GLK1"/>
    <property type="match status" value="1"/>
</dbReference>
<dbReference type="GO" id="GO:0003700">
    <property type="term" value="F:DNA-binding transcription factor activity"/>
    <property type="evidence" value="ECO:0007669"/>
    <property type="project" value="InterPro"/>
</dbReference>
<sequence length="271" mass="30771">MAITMQGIAVRFMFLKVDFPIAKFFKQAGSVLEFLLVRLIVMYEKKQWEIKSYAGESVNGQLTSSNDEVTLDDELESIQRSASDHSGTVDAAQQEQHMQRVENCRKKERSLTTKKTKVDWNPDLHRLFVQTVEELGLEKAIPSRILEIMGVESLTRHNVASHLQKYRAQRKRKRAESKQKCSSLEPLNKRDCLHIQPSPSIPSTCLAMYGDSLLKNSISAWQTTGPPAKHSRNANKDESRVRSKLSLPMGLKPPMIAGLIEELRKLAQRAK</sequence>
<evidence type="ECO:0000313" key="8">
    <source>
        <dbReference type="EMBL" id="EFJ38041.1"/>
    </source>
</evidence>
<dbReference type="Gene3D" id="1.10.10.60">
    <property type="entry name" value="Homeodomain-like"/>
    <property type="match status" value="1"/>
</dbReference>
<keyword evidence="4" id="KW-0804">Transcription</keyword>
<accession>D8QN41</accession>
<dbReference type="InterPro" id="IPR001005">
    <property type="entry name" value="SANT/Myb"/>
</dbReference>
<feature type="domain" description="HTH myb-type" evidence="7">
    <location>
        <begin position="112"/>
        <end position="171"/>
    </location>
</feature>
<dbReference type="SUPFAM" id="SSF46689">
    <property type="entry name" value="Homeodomain-like"/>
    <property type="match status" value="1"/>
</dbReference>
<dbReference type="PANTHER" id="PTHR31312:SF1">
    <property type="entry name" value="TRANSCRIPTION ACTIVATOR GLK1"/>
    <property type="match status" value="1"/>
</dbReference>
<comment type="subcellular location">
    <subcellularLocation>
        <location evidence="1">Nucleus</location>
    </subcellularLocation>
</comment>
<dbReference type="Proteomes" id="UP000001514">
    <property type="component" value="Unassembled WGS sequence"/>
</dbReference>
<evidence type="ECO:0000256" key="5">
    <source>
        <dbReference type="ARBA" id="ARBA00023242"/>
    </source>
</evidence>
<dbReference type="FunFam" id="1.10.10.60:FF:000007">
    <property type="entry name" value="Two-component response regulator"/>
    <property type="match status" value="1"/>
</dbReference>
<evidence type="ECO:0000256" key="6">
    <source>
        <dbReference type="SAM" id="MobiDB-lite"/>
    </source>
</evidence>
<dbReference type="eggNOG" id="ENOG502QWCV">
    <property type="taxonomic scope" value="Eukaryota"/>
</dbReference>
<proteinExistence type="predicted"/>
<dbReference type="KEGG" id="smo:SELMODRAFT_402806"/>